<dbReference type="SUPFAM" id="SSF47413">
    <property type="entry name" value="lambda repressor-like DNA-binding domains"/>
    <property type="match status" value="1"/>
</dbReference>
<dbReference type="KEGG" id="spe:Spro_0120"/>
<dbReference type="Gene3D" id="1.10.260.40">
    <property type="entry name" value="lambda repressor-like DNA-binding domains"/>
    <property type="match status" value="1"/>
</dbReference>
<protein>
    <submittedName>
        <fullName evidence="5">Transcriptional regulator, LacI family</fullName>
    </submittedName>
</protein>
<keyword evidence="3" id="KW-0804">Transcription</keyword>
<dbReference type="Gene3D" id="3.40.50.2300">
    <property type="match status" value="2"/>
</dbReference>
<dbReference type="InterPro" id="IPR046335">
    <property type="entry name" value="LacI/GalR-like_sensor"/>
</dbReference>
<dbReference type="PANTHER" id="PTHR30146">
    <property type="entry name" value="LACI-RELATED TRANSCRIPTIONAL REPRESSOR"/>
    <property type="match status" value="1"/>
</dbReference>
<dbReference type="SMART" id="SM00354">
    <property type="entry name" value="HTH_LACI"/>
    <property type="match status" value="1"/>
</dbReference>
<dbReference type="STRING" id="399741.Spro_0120"/>
<dbReference type="InterPro" id="IPR010982">
    <property type="entry name" value="Lambda_DNA-bd_dom_sf"/>
</dbReference>
<dbReference type="InterPro" id="IPR028082">
    <property type="entry name" value="Peripla_BP_I"/>
</dbReference>
<name>A8G7Z0_SERP5</name>
<evidence type="ECO:0000256" key="3">
    <source>
        <dbReference type="ARBA" id="ARBA00023163"/>
    </source>
</evidence>
<proteinExistence type="predicted"/>
<dbReference type="HOGENOM" id="CLU_037628_6_1_6"/>
<dbReference type="PRINTS" id="PR00036">
    <property type="entry name" value="HTHLACI"/>
</dbReference>
<evidence type="ECO:0000259" key="4">
    <source>
        <dbReference type="PROSITE" id="PS50932"/>
    </source>
</evidence>
<organism evidence="5">
    <name type="scientific">Serratia proteamaculans (strain 568)</name>
    <dbReference type="NCBI Taxonomy" id="399741"/>
    <lineage>
        <taxon>Bacteria</taxon>
        <taxon>Pseudomonadati</taxon>
        <taxon>Pseudomonadota</taxon>
        <taxon>Gammaproteobacteria</taxon>
        <taxon>Enterobacterales</taxon>
        <taxon>Yersiniaceae</taxon>
        <taxon>Serratia</taxon>
    </lineage>
</organism>
<dbReference type="InterPro" id="IPR000843">
    <property type="entry name" value="HTH_LacI"/>
</dbReference>
<dbReference type="CDD" id="cd01392">
    <property type="entry name" value="HTH_LacI"/>
    <property type="match status" value="1"/>
</dbReference>
<sequence length="351" mass="38185">MQNGNVMANIRDVARHAGVSVSTVSNVLNGRVDQMRKDTLARIEQAMAALQYQPNRAAQQLKTGQVKMLGLLVPSIVNPSFAALVREIELAAKQNYGYQVLLGDTHRQQEEEIRFLDDLLALGIRGVVVASTFYDRPHFREALKRGLVMINYDERALTAPGETALPIDSVSMDNGAAGNMAARHLIAQGCRRIAFATASGMTSSRANKIAGYRQALEAAGLPVRVIEGKAQFAYGDAEMAELGKTLAEQICQSEPRPDGVVALNDMLAIGMISAFQRLGVRVPEDISVVGIDNMFLSELFNPTLSSVAPPLREMAVKIVDRLIGRLENPELPVEEFLFAPSLVCRQSVINA</sequence>
<dbReference type="AlphaFoldDB" id="A8G7Z0"/>
<dbReference type="SUPFAM" id="SSF53822">
    <property type="entry name" value="Periplasmic binding protein-like I"/>
    <property type="match status" value="1"/>
</dbReference>
<evidence type="ECO:0000313" key="5">
    <source>
        <dbReference type="EMBL" id="ABV39230.1"/>
    </source>
</evidence>
<dbReference type="PROSITE" id="PS00356">
    <property type="entry name" value="HTH_LACI_1"/>
    <property type="match status" value="1"/>
</dbReference>
<dbReference type="eggNOG" id="COG1609">
    <property type="taxonomic scope" value="Bacteria"/>
</dbReference>
<dbReference type="PROSITE" id="PS50932">
    <property type="entry name" value="HTH_LACI_2"/>
    <property type="match status" value="1"/>
</dbReference>
<evidence type="ECO:0000256" key="2">
    <source>
        <dbReference type="ARBA" id="ARBA00023125"/>
    </source>
</evidence>
<dbReference type="Pfam" id="PF00356">
    <property type="entry name" value="LacI"/>
    <property type="match status" value="1"/>
</dbReference>
<gene>
    <name evidence="5" type="ordered locus">Spro_0120</name>
</gene>
<reference evidence="5" key="1">
    <citation type="submission" date="2007-09" db="EMBL/GenBank/DDBJ databases">
        <title>Complete sequence of chromosome of Serratia proteamaculans 568.</title>
        <authorList>
            <consortium name="US DOE Joint Genome Institute"/>
            <person name="Copeland A."/>
            <person name="Lucas S."/>
            <person name="Lapidus A."/>
            <person name="Barry K."/>
            <person name="Glavina del Rio T."/>
            <person name="Dalin E."/>
            <person name="Tice H."/>
            <person name="Pitluck S."/>
            <person name="Chain P."/>
            <person name="Malfatti S."/>
            <person name="Shin M."/>
            <person name="Vergez L."/>
            <person name="Schmutz J."/>
            <person name="Larimer F."/>
            <person name="Land M."/>
            <person name="Hauser L."/>
            <person name="Kyrpides N."/>
            <person name="Kim E."/>
            <person name="Taghavi S."/>
            <person name="Newman L."/>
            <person name="Vangronsveld J."/>
            <person name="van der Lelie D."/>
            <person name="Richardson P."/>
        </authorList>
    </citation>
    <scope>NUCLEOTIDE SEQUENCE [LARGE SCALE GENOMIC DNA]</scope>
    <source>
        <strain evidence="5">568</strain>
    </source>
</reference>
<accession>A8G7Z0</accession>
<feature type="domain" description="HTH lacI-type" evidence="4">
    <location>
        <begin position="8"/>
        <end position="63"/>
    </location>
</feature>
<dbReference type="EMBL" id="CP000826">
    <property type="protein sequence ID" value="ABV39230.1"/>
    <property type="molecule type" value="Genomic_DNA"/>
</dbReference>
<dbReference type="GO" id="GO:0000976">
    <property type="term" value="F:transcription cis-regulatory region binding"/>
    <property type="evidence" value="ECO:0007669"/>
    <property type="project" value="TreeGrafter"/>
</dbReference>
<dbReference type="PANTHER" id="PTHR30146:SF147">
    <property type="entry name" value="HTH-TYPE TRANSCRIPTIONAL REGULATOR DEGA"/>
    <property type="match status" value="1"/>
</dbReference>
<dbReference type="GO" id="GO:0003700">
    <property type="term" value="F:DNA-binding transcription factor activity"/>
    <property type="evidence" value="ECO:0007669"/>
    <property type="project" value="TreeGrafter"/>
</dbReference>
<evidence type="ECO:0000256" key="1">
    <source>
        <dbReference type="ARBA" id="ARBA00023015"/>
    </source>
</evidence>
<keyword evidence="2" id="KW-0238">DNA-binding</keyword>
<keyword evidence="1" id="KW-0805">Transcription regulation</keyword>
<dbReference type="Pfam" id="PF13377">
    <property type="entry name" value="Peripla_BP_3"/>
    <property type="match status" value="1"/>
</dbReference>
<dbReference type="CDD" id="cd06267">
    <property type="entry name" value="PBP1_LacI_sugar_binding-like"/>
    <property type="match status" value="1"/>
</dbReference>